<dbReference type="Proteomes" id="UP000807025">
    <property type="component" value="Unassembled WGS sequence"/>
</dbReference>
<accession>A0A9P5ZKF6</accession>
<evidence type="ECO:0000313" key="1">
    <source>
        <dbReference type="EMBL" id="KAF9489409.1"/>
    </source>
</evidence>
<dbReference type="Gene3D" id="3.80.10.10">
    <property type="entry name" value="Ribonuclease Inhibitor"/>
    <property type="match status" value="1"/>
</dbReference>
<dbReference type="OrthoDB" id="2941819at2759"/>
<comment type="caution">
    <text evidence="1">The sequence shown here is derived from an EMBL/GenBank/DDBJ whole genome shotgun (WGS) entry which is preliminary data.</text>
</comment>
<protein>
    <recommendedName>
        <fullName evidence="3">F-box domain-containing protein</fullName>
    </recommendedName>
</protein>
<organism evidence="1 2">
    <name type="scientific">Pleurotus eryngii</name>
    <name type="common">Boletus of the steppes</name>
    <dbReference type="NCBI Taxonomy" id="5323"/>
    <lineage>
        <taxon>Eukaryota</taxon>
        <taxon>Fungi</taxon>
        <taxon>Dikarya</taxon>
        <taxon>Basidiomycota</taxon>
        <taxon>Agaricomycotina</taxon>
        <taxon>Agaricomycetes</taxon>
        <taxon>Agaricomycetidae</taxon>
        <taxon>Agaricales</taxon>
        <taxon>Pleurotineae</taxon>
        <taxon>Pleurotaceae</taxon>
        <taxon>Pleurotus</taxon>
    </lineage>
</organism>
<dbReference type="AlphaFoldDB" id="A0A9P5ZKF6"/>
<keyword evidence="2" id="KW-1185">Reference proteome</keyword>
<proteinExistence type="predicted"/>
<evidence type="ECO:0008006" key="3">
    <source>
        <dbReference type="Google" id="ProtNLM"/>
    </source>
</evidence>
<name>A0A9P5ZKF6_PLEER</name>
<reference evidence="1" key="1">
    <citation type="submission" date="2020-11" db="EMBL/GenBank/DDBJ databases">
        <authorList>
            <consortium name="DOE Joint Genome Institute"/>
            <person name="Ahrendt S."/>
            <person name="Riley R."/>
            <person name="Andreopoulos W."/>
            <person name="Labutti K."/>
            <person name="Pangilinan J."/>
            <person name="Ruiz-Duenas F.J."/>
            <person name="Barrasa J.M."/>
            <person name="Sanchez-Garcia M."/>
            <person name="Camarero S."/>
            <person name="Miyauchi S."/>
            <person name="Serrano A."/>
            <person name="Linde D."/>
            <person name="Babiker R."/>
            <person name="Drula E."/>
            <person name="Ayuso-Fernandez I."/>
            <person name="Pacheco R."/>
            <person name="Padilla G."/>
            <person name="Ferreira P."/>
            <person name="Barriuso J."/>
            <person name="Kellner H."/>
            <person name="Castanera R."/>
            <person name="Alfaro M."/>
            <person name="Ramirez L."/>
            <person name="Pisabarro A.G."/>
            <person name="Kuo A."/>
            <person name="Tritt A."/>
            <person name="Lipzen A."/>
            <person name="He G."/>
            <person name="Yan M."/>
            <person name="Ng V."/>
            <person name="Cullen D."/>
            <person name="Martin F."/>
            <person name="Rosso M.-N."/>
            <person name="Henrissat B."/>
            <person name="Hibbett D."/>
            <person name="Martinez A.T."/>
            <person name="Grigoriev I.V."/>
        </authorList>
    </citation>
    <scope>NUCLEOTIDE SEQUENCE</scope>
    <source>
        <strain evidence="1">ATCC 90797</strain>
    </source>
</reference>
<sequence>MASLRTIGHQWFGSPAACIRVCLAAFVLSLPRRFSLSTKFYHTSVPPSRPSGPSMDPPTKSIYCLPVEMLSLIFKLAVYQRIVRPIPQLHLKHKCKKRPKEARNPTLLHITHVCVLWRDTAINDSSLWSHIDFASPQRTLVFLERARASSLRVSLNTPRLSSNFIEATGVFCGNKNIQGLELDADFRTISSTVSHMQKASFRAPRLRMLSICSAECFYDVETALAFFVEIVPEVQMLKLMHCKITWPSEIFGGLRQLQIIHSPLMCSIRDFADLLSQMLNLTHLEVNASLPRTASHLYYPQKSTFKLASLEYLYVGDTAQAVAQFICSVQLPEIIDVLLAATANDSPQPYVFAIARRLADLFDPASSPDRANMRLTEGPNRLRFQLQGSGHVARNAGLVILANRSLHPLLAPVAEIMAIPQLSYFCCDITSFSAEDWLLAFGHLENLRKIQLPRNALTSLMVALFLMRNNGDGTTGISFPALQTIVVAKDQRRTTSTSNLAALAPQTLSYRATKFDAPISLICQRVSDSDPFLDYLKTENVPHVELPYVFTM</sequence>
<dbReference type="SUPFAM" id="SSF52047">
    <property type="entry name" value="RNI-like"/>
    <property type="match status" value="1"/>
</dbReference>
<evidence type="ECO:0000313" key="2">
    <source>
        <dbReference type="Proteomes" id="UP000807025"/>
    </source>
</evidence>
<dbReference type="Gene3D" id="1.20.1280.50">
    <property type="match status" value="1"/>
</dbReference>
<gene>
    <name evidence="1" type="ORF">BDN71DRAFT_1456180</name>
</gene>
<dbReference type="InterPro" id="IPR032675">
    <property type="entry name" value="LRR_dom_sf"/>
</dbReference>
<dbReference type="EMBL" id="MU154672">
    <property type="protein sequence ID" value="KAF9489409.1"/>
    <property type="molecule type" value="Genomic_DNA"/>
</dbReference>